<dbReference type="EMBL" id="SJPT01000005">
    <property type="protein sequence ID" value="TWU22135.1"/>
    <property type="molecule type" value="Genomic_DNA"/>
</dbReference>
<reference evidence="2 3" key="1">
    <citation type="submission" date="2019-02" db="EMBL/GenBank/DDBJ databases">
        <title>Deep-cultivation of Planctomycetes and their phenomic and genomic characterization uncovers novel biology.</title>
        <authorList>
            <person name="Wiegand S."/>
            <person name="Jogler M."/>
            <person name="Boedeker C."/>
            <person name="Pinto D."/>
            <person name="Vollmers J."/>
            <person name="Rivas-Marin E."/>
            <person name="Kohn T."/>
            <person name="Peeters S.H."/>
            <person name="Heuer A."/>
            <person name="Rast P."/>
            <person name="Oberbeckmann S."/>
            <person name="Bunk B."/>
            <person name="Jeske O."/>
            <person name="Meyerdierks A."/>
            <person name="Storesund J.E."/>
            <person name="Kallscheuer N."/>
            <person name="Luecker S."/>
            <person name="Lage O.M."/>
            <person name="Pohl T."/>
            <person name="Merkel B.J."/>
            <person name="Hornburger P."/>
            <person name="Mueller R.-W."/>
            <person name="Bruemmer F."/>
            <person name="Labrenz M."/>
            <person name="Spormann A.M."/>
            <person name="Op Den Camp H."/>
            <person name="Overmann J."/>
            <person name="Amann R."/>
            <person name="Jetten M.S.M."/>
            <person name="Mascher T."/>
            <person name="Medema M.H."/>
            <person name="Devos D.P."/>
            <person name="Kaster A.-K."/>
            <person name="Ovreas L."/>
            <person name="Rohde M."/>
            <person name="Galperin M.Y."/>
            <person name="Jogler C."/>
        </authorList>
    </citation>
    <scope>NUCLEOTIDE SEQUENCE [LARGE SCALE GENOMIC DNA]</scope>
    <source>
        <strain evidence="2 3">Pla52o</strain>
    </source>
</reference>
<proteinExistence type="predicted"/>
<dbReference type="Proteomes" id="UP000316304">
    <property type="component" value="Unassembled WGS sequence"/>
</dbReference>
<evidence type="ECO:0000256" key="1">
    <source>
        <dbReference type="SAM" id="MobiDB-lite"/>
    </source>
</evidence>
<protein>
    <submittedName>
        <fullName evidence="2">Uncharacterized protein</fullName>
    </submittedName>
</protein>
<gene>
    <name evidence="2" type="ORF">Pla52o_31830</name>
</gene>
<dbReference type="AlphaFoldDB" id="A0A5C6CDP1"/>
<evidence type="ECO:0000313" key="2">
    <source>
        <dbReference type="EMBL" id="TWU22135.1"/>
    </source>
</evidence>
<evidence type="ECO:0000313" key="3">
    <source>
        <dbReference type="Proteomes" id="UP000316304"/>
    </source>
</evidence>
<sequence>MGSLCRYRGKHRRDSQSGLTKTSCKQTSSFVAMPLASAAKSSFVRIANELELCLRSVGFAGSLKFDFLSRPDSSVC</sequence>
<keyword evidence="3" id="KW-1185">Reference proteome</keyword>
<organism evidence="2 3">
    <name type="scientific">Novipirellula galeiformis</name>
    <dbReference type="NCBI Taxonomy" id="2528004"/>
    <lineage>
        <taxon>Bacteria</taxon>
        <taxon>Pseudomonadati</taxon>
        <taxon>Planctomycetota</taxon>
        <taxon>Planctomycetia</taxon>
        <taxon>Pirellulales</taxon>
        <taxon>Pirellulaceae</taxon>
        <taxon>Novipirellula</taxon>
    </lineage>
</organism>
<accession>A0A5C6CDP1</accession>
<name>A0A5C6CDP1_9BACT</name>
<feature type="region of interest" description="Disordered" evidence="1">
    <location>
        <begin position="1"/>
        <end position="21"/>
    </location>
</feature>
<comment type="caution">
    <text evidence="2">The sequence shown here is derived from an EMBL/GenBank/DDBJ whole genome shotgun (WGS) entry which is preliminary data.</text>
</comment>